<organism evidence="1">
    <name type="scientific">viral metagenome</name>
    <dbReference type="NCBI Taxonomy" id="1070528"/>
    <lineage>
        <taxon>unclassified sequences</taxon>
        <taxon>metagenomes</taxon>
        <taxon>organismal metagenomes</taxon>
    </lineage>
</organism>
<dbReference type="EMBL" id="MT142985">
    <property type="protein sequence ID" value="QJA91395.1"/>
    <property type="molecule type" value="Genomic_DNA"/>
</dbReference>
<proteinExistence type="predicted"/>
<name>A0A6M3LE18_9ZZZZ</name>
<dbReference type="AlphaFoldDB" id="A0A6M3LE18"/>
<evidence type="ECO:0000313" key="1">
    <source>
        <dbReference type="EMBL" id="QJA91395.1"/>
    </source>
</evidence>
<sequence length="79" mass="9212">MDFDKGMKICNQCVIEKSYEEFSKDRTKKDGIRTQCRKCCSENRKKFYKINNVNNNCTIGIINIKNNITGFVVNPLQNL</sequence>
<accession>A0A6M3LE18</accession>
<evidence type="ECO:0008006" key="2">
    <source>
        <dbReference type="Google" id="ProtNLM"/>
    </source>
</evidence>
<gene>
    <name evidence="1" type="ORF">MM415B03374_0003</name>
</gene>
<protein>
    <recommendedName>
        <fullName evidence="2">Stc1 domain-containing protein</fullName>
    </recommendedName>
</protein>
<reference evidence="1" key="1">
    <citation type="submission" date="2020-03" db="EMBL/GenBank/DDBJ databases">
        <title>The deep terrestrial virosphere.</title>
        <authorList>
            <person name="Holmfeldt K."/>
            <person name="Nilsson E."/>
            <person name="Simone D."/>
            <person name="Lopez-Fernandez M."/>
            <person name="Wu X."/>
            <person name="de Brujin I."/>
            <person name="Lundin D."/>
            <person name="Andersson A."/>
            <person name="Bertilsson S."/>
            <person name="Dopson M."/>
        </authorList>
    </citation>
    <scope>NUCLEOTIDE SEQUENCE</scope>
    <source>
        <strain evidence="1">MM415B03374</strain>
    </source>
</reference>